<evidence type="ECO:0000313" key="1">
    <source>
        <dbReference type="EMBL" id="CAA0809079.1"/>
    </source>
</evidence>
<organism evidence="1 2">
    <name type="scientific">Striga hermonthica</name>
    <name type="common">Purple witchweed</name>
    <name type="synonym">Buchnera hermonthica</name>
    <dbReference type="NCBI Taxonomy" id="68872"/>
    <lineage>
        <taxon>Eukaryota</taxon>
        <taxon>Viridiplantae</taxon>
        <taxon>Streptophyta</taxon>
        <taxon>Embryophyta</taxon>
        <taxon>Tracheophyta</taxon>
        <taxon>Spermatophyta</taxon>
        <taxon>Magnoliopsida</taxon>
        <taxon>eudicotyledons</taxon>
        <taxon>Gunneridae</taxon>
        <taxon>Pentapetalae</taxon>
        <taxon>asterids</taxon>
        <taxon>lamiids</taxon>
        <taxon>Lamiales</taxon>
        <taxon>Orobanchaceae</taxon>
        <taxon>Buchnereae</taxon>
        <taxon>Striga</taxon>
    </lineage>
</organism>
<dbReference type="AlphaFoldDB" id="A0A9N7MM64"/>
<accession>A0A9N7MM64</accession>
<comment type="caution">
    <text evidence="1">The sequence shown here is derived from an EMBL/GenBank/DDBJ whole genome shotgun (WGS) entry which is preliminary data.</text>
</comment>
<dbReference type="OrthoDB" id="1745081at2759"/>
<keyword evidence="2" id="KW-1185">Reference proteome</keyword>
<proteinExistence type="predicted"/>
<sequence length="58" mass="6528">SGQRVNMDKSSIFFSKNTAINIRNEICSSFARISCVKSTKYLGLPLGIGRKKKKRFSD</sequence>
<reference evidence="1" key="1">
    <citation type="submission" date="2019-12" db="EMBL/GenBank/DDBJ databases">
        <authorList>
            <person name="Scholes J."/>
        </authorList>
    </citation>
    <scope>NUCLEOTIDE SEQUENCE</scope>
</reference>
<evidence type="ECO:0000313" key="2">
    <source>
        <dbReference type="Proteomes" id="UP001153555"/>
    </source>
</evidence>
<feature type="non-terminal residue" evidence="1">
    <location>
        <position position="1"/>
    </location>
</feature>
<dbReference type="EMBL" id="CACSLK010003174">
    <property type="protein sequence ID" value="CAA0809079.1"/>
    <property type="molecule type" value="Genomic_DNA"/>
</dbReference>
<protein>
    <submittedName>
        <fullName evidence="1">Uncharacterized protein</fullName>
    </submittedName>
</protein>
<name>A0A9N7MM64_STRHE</name>
<feature type="non-terminal residue" evidence="1">
    <location>
        <position position="58"/>
    </location>
</feature>
<dbReference type="Proteomes" id="UP001153555">
    <property type="component" value="Unassembled WGS sequence"/>
</dbReference>
<gene>
    <name evidence="1" type="ORF">SHERM_11284</name>
</gene>